<gene>
    <name evidence="2" type="ORF">PHPALM_6224</name>
</gene>
<name>A0A2P4YFE9_9STRA</name>
<protein>
    <submittedName>
        <fullName evidence="2">Uncharacterized protein</fullName>
    </submittedName>
</protein>
<sequence length="221" mass="25709">MAVKRIGHLNVDLDKGRFYRVFLSIGCLVVTQDNWVPIIECDGTHMKRKQREAQKRLKDRGFTINLKFCALHIFFNVCEHFRAIAPAIDSIRVLIFRLQASSSLAEYDEVLEEIGERFPYMLATLHMNSPRKTTSGAYRYFHASFTTAAYVQAVQPHSIHLHILQALMSDPRIQPPPPYNQAGRKSHWVQRDVVMREKRIPSRGETKIPQNRKEKQNQQPR</sequence>
<comment type="caution">
    <text evidence="2">The sequence shown here is derived from an EMBL/GenBank/DDBJ whole genome shotgun (WGS) entry which is preliminary data.</text>
</comment>
<evidence type="ECO:0000256" key="1">
    <source>
        <dbReference type="SAM" id="MobiDB-lite"/>
    </source>
</evidence>
<dbReference type="OrthoDB" id="126222at2759"/>
<dbReference type="AlphaFoldDB" id="A0A2P4YFE9"/>
<reference evidence="2 3" key="1">
    <citation type="journal article" date="2017" name="Genome Biol. Evol.">
        <title>Phytophthora megakarya and P. palmivora, closely related causal agents of cacao black pod rot, underwent increases in genome sizes and gene numbers by different mechanisms.</title>
        <authorList>
            <person name="Ali S.S."/>
            <person name="Shao J."/>
            <person name="Lary D.J."/>
            <person name="Kronmiller B."/>
            <person name="Shen D."/>
            <person name="Strem M.D."/>
            <person name="Amoako-Attah I."/>
            <person name="Akrofi A.Y."/>
            <person name="Begoude B.A."/>
            <person name="Ten Hoopen G.M."/>
            <person name="Coulibaly K."/>
            <person name="Kebe B.I."/>
            <person name="Melnick R.L."/>
            <person name="Guiltinan M.J."/>
            <person name="Tyler B.M."/>
            <person name="Meinhardt L.W."/>
            <person name="Bailey B.A."/>
        </authorList>
    </citation>
    <scope>NUCLEOTIDE SEQUENCE [LARGE SCALE GENOMIC DNA]</scope>
    <source>
        <strain evidence="3">sbr112.9</strain>
    </source>
</reference>
<organism evidence="2 3">
    <name type="scientific">Phytophthora palmivora</name>
    <dbReference type="NCBI Taxonomy" id="4796"/>
    <lineage>
        <taxon>Eukaryota</taxon>
        <taxon>Sar</taxon>
        <taxon>Stramenopiles</taxon>
        <taxon>Oomycota</taxon>
        <taxon>Peronosporomycetes</taxon>
        <taxon>Peronosporales</taxon>
        <taxon>Peronosporaceae</taxon>
        <taxon>Phytophthora</taxon>
    </lineage>
</organism>
<feature type="region of interest" description="Disordered" evidence="1">
    <location>
        <begin position="174"/>
        <end position="221"/>
    </location>
</feature>
<dbReference type="Proteomes" id="UP000237271">
    <property type="component" value="Unassembled WGS sequence"/>
</dbReference>
<keyword evidence="3" id="KW-1185">Reference proteome</keyword>
<dbReference type="EMBL" id="NCKW01003426">
    <property type="protein sequence ID" value="POM76528.1"/>
    <property type="molecule type" value="Genomic_DNA"/>
</dbReference>
<evidence type="ECO:0000313" key="3">
    <source>
        <dbReference type="Proteomes" id="UP000237271"/>
    </source>
</evidence>
<accession>A0A2P4YFE9</accession>
<evidence type="ECO:0000313" key="2">
    <source>
        <dbReference type="EMBL" id="POM76528.1"/>
    </source>
</evidence>
<proteinExistence type="predicted"/>
<feature type="compositionally biased region" description="Basic and acidic residues" evidence="1">
    <location>
        <begin position="189"/>
        <end position="221"/>
    </location>
</feature>